<dbReference type="Pfam" id="PF00990">
    <property type="entry name" value="GGDEF"/>
    <property type="match status" value="1"/>
</dbReference>
<feature type="domain" description="GGDEF" evidence="1">
    <location>
        <begin position="348"/>
        <end position="468"/>
    </location>
</feature>
<dbReference type="InterPro" id="IPR050469">
    <property type="entry name" value="Diguanylate_Cyclase"/>
</dbReference>
<dbReference type="CDD" id="cd01949">
    <property type="entry name" value="GGDEF"/>
    <property type="match status" value="1"/>
</dbReference>
<dbReference type="AlphaFoldDB" id="A0A927UBK5"/>
<dbReference type="SUPFAM" id="SSF55073">
    <property type="entry name" value="Nucleotide cyclase"/>
    <property type="match status" value="1"/>
</dbReference>
<comment type="caution">
    <text evidence="2">The sequence shown here is derived from an EMBL/GenBank/DDBJ whole genome shotgun (WGS) entry which is preliminary data.</text>
</comment>
<evidence type="ECO:0000313" key="3">
    <source>
        <dbReference type="Proteomes" id="UP000766246"/>
    </source>
</evidence>
<reference evidence="2" key="1">
    <citation type="submission" date="2019-04" db="EMBL/GenBank/DDBJ databases">
        <title>Evolution of Biomass-Degrading Anaerobic Consortia Revealed by Metagenomics.</title>
        <authorList>
            <person name="Peng X."/>
        </authorList>
    </citation>
    <scope>NUCLEOTIDE SEQUENCE</scope>
    <source>
        <strain evidence="2">SIG311</strain>
    </source>
</reference>
<proteinExistence type="predicted"/>
<dbReference type="InterPro" id="IPR043128">
    <property type="entry name" value="Rev_trsase/Diguanyl_cyclase"/>
</dbReference>
<protein>
    <submittedName>
        <fullName evidence="2">GGDEF domain-containing protein</fullName>
    </submittedName>
</protein>
<dbReference type="SUPFAM" id="SSF55785">
    <property type="entry name" value="PYP-like sensor domain (PAS domain)"/>
    <property type="match status" value="1"/>
</dbReference>
<dbReference type="PROSITE" id="PS50887">
    <property type="entry name" value="GGDEF"/>
    <property type="match status" value="1"/>
</dbReference>
<organism evidence="2 3">
    <name type="scientific">Pseudobutyrivibrio ruminis</name>
    <dbReference type="NCBI Taxonomy" id="46206"/>
    <lineage>
        <taxon>Bacteria</taxon>
        <taxon>Bacillati</taxon>
        <taxon>Bacillota</taxon>
        <taxon>Clostridia</taxon>
        <taxon>Lachnospirales</taxon>
        <taxon>Lachnospiraceae</taxon>
        <taxon>Pseudobutyrivibrio</taxon>
    </lineage>
</organism>
<dbReference type="PANTHER" id="PTHR45138">
    <property type="entry name" value="REGULATORY COMPONENTS OF SENSORY TRANSDUCTION SYSTEM"/>
    <property type="match status" value="1"/>
</dbReference>
<dbReference type="SMART" id="SM00267">
    <property type="entry name" value="GGDEF"/>
    <property type="match status" value="1"/>
</dbReference>
<dbReference type="InterPro" id="IPR000160">
    <property type="entry name" value="GGDEF_dom"/>
</dbReference>
<dbReference type="InterPro" id="IPR035965">
    <property type="entry name" value="PAS-like_dom_sf"/>
</dbReference>
<dbReference type="PANTHER" id="PTHR45138:SF9">
    <property type="entry name" value="DIGUANYLATE CYCLASE DGCM-RELATED"/>
    <property type="match status" value="1"/>
</dbReference>
<dbReference type="NCBIfam" id="TIGR00254">
    <property type="entry name" value="GGDEF"/>
    <property type="match status" value="1"/>
</dbReference>
<dbReference type="GO" id="GO:0052621">
    <property type="term" value="F:diguanylate cyclase activity"/>
    <property type="evidence" value="ECO:0007669"/>
    <property type="project" value="TreeGrafter"/>
</dbReference>
<dbReference type="Gene3D" id="3.30.450.20">
    <property type="entry name" value="PAS domain"/>
    <property type="match status" value="1"/>
</dbReference>
<evidence type="ECO:0000313" key="2">
    <source>
        <dbReference type="EMBL" id="MBE5919133.1"/>
    </source>
</evidence>
<dbReference type="EMBL" id="SVER01000009">
    <property type="protein sequence ID" value="MBE5919133.1"/>
    <property type="molecule type" value="Genomic_DNA"/>
</dbReference>
<dbReference type="Proteomes" id="UP000766246">
    <property type="component" value="Unassembled WGS sequence"/>
</dbReference>
<evidence type="ECO:0000259" key="1">
    <source>
        <dbReference type="PROSITE" id="PS50887"/>
    </source>
</evidence>
<name>A0A927UBK5_9FIRM</name>
<dbReference type="Gene3D" id="3.30.70.270">
    <property type="match status" value="1"/>
</dbReference>
<gene>
    <name evidence="2" type="ORF">E7272_04740</name>
</gene>
<accession>A0A927UBK5</accession>
<sequence length="468" mass="53580">MGRLIELPEKNIDHTNVDTVDYSETAILQMLKELPDACCIFKVITDPFGTVRDMQFLFVNEKYASLVSKSTAELNGATYYSTVSNRDEDWIRLSYQAAIMRQSVINRTFNTQFNKWFEFWAVPVYKKGYCAFIIHDVTAEKRKEETREIISNSNNVIIECAKLLSSNDFKKGVKAALKILGTVLKADRVYILEAKRGEPGEMYEWMDRQSGRGLPSKKAFDQFDIFTMWNKQLEGNNIVIIEDASIIKDLNKAIYDEILSGNISRYAIATLNDKKDIIGYLIVDNYTPNLDINLREVMESVAIFISEELRNNNMAKEMMYMSTHDVLTDLGNRQAFSSTLKMLDGMKLPVGICFVDINGLKEVNDTKGHDAGDNLIKDVANAIGSVFKKKYCYRIGGDEFIAIVPQIEQEHFEALSEKLRKKGKKIPMAIGAIWQYNSENIEELVNSADQLMYNDKAQYYQNSKDRRH</sequence>
<dbReference type="InterPro" id="IPR029787">
    <property type="entry name" value="Nucleotide_cyclase"/>
</dbReference>